<dbReference type="EMBL" id="JAGGJU010000018">
    <property type="protein sequence ID" value="MBP1853466.1"/>
    <property type="molecule type" value="Genomic_DNA"/>
</dbReference>
<evidence type="ECO:0000313" key="2">
    <source>
        <dbReference type="Proteomes" id="UP000759443"/>
    </source>
</evidence>
<proteinExistence type="predicted"/>
<organism evidence="1 2">
    <name type="scientific">Rhizobium halophytocola</name>
    <dbReference type="NCBI Taxonomy" id="735519"/>
    <lineage>
        <taxon>Bacteria</taxon>
        <taxon>Pseudomonadati</taxon>
        <taxon>Pseudomonadota</taxon>
        <taxon>Alphaproteobacteria</taxon>
        <taxon>Hyphomicrobiales</taxon>
        <taxon>Rhizobiaceae</taxon>
        <taxon>Rhizobium/Agrobacterium group</taxon>
        <taxon>Rhizobium</taxon>
    </lineage>
</organism>
<name>A0ABS4E6A1_9HYPH</name>
<dbReference type="RefSeq" id="WP_280923406.1">
    <property type="nucleotide sequence ID" value="NZ_JAGGJU010000018.1"/>
</dbReference>
<accession>A0ABS4E6A1</accession>
<reference evidence="1 2" key="1">
    <citation type="submission" date="2021-03" db="EMBL/GenBank/DDBJ databases">
        <title>Genomic Encyclopedia of Type Strains, Phase IV (KMG-IV): sequencing the most valuable type-strain genomes for metagenomic binning, comparative biology and taxonomic classification.</title>
        <authorList>
            <person name="Goeker M."/>
        </authorList>
    </citation>
    <scope>NUCLEOTIDE SEQUENCE [LARGE SCALE GENOMIC DNA]</scope>
    <source>
        <strain evidence="1 2">DSM 21600</strain>
    </source>
</reference>
<keyword evidence="2" id="KW-1185">Reference proteome</keyword>
<sequence length="42" mass="4633">MRNLDAIRIIRDWRIGHDFCPPAAGTQVKPAGGNIIGMSKKK</sequence>
<dbReference type="Proteomes" id="UP000759443">
    <property type="component" value="Unassembled WGS sequence"/>
</dbReference>
<protein>
    <submittedName>
        <fullName evidence="1">Uncharacterized protein</fullName>
    </submittedName>
</protein>
<comment type="caution">
    <text evidence="1">The sequence shown here is derived from an EMBL/GenBank/DDBJ whole genome shotgun (WGS) entry which is preliminary data.</text>
</comment>
<evidence type="ECO:0000313" key="1">
    <source>
        <dbReference type="EMBL" id="MBP1853466.1"/>
    </source>
</evidence>
<gene>
    <name evidence="1" type="ORF">J2Z17_004927</name>
</gene>